<name>A0A0S2HV99_9BACT</name>
<sequence>MIGRLTTDSGALKGYLLTEEDVLLTPSNKAIKIPNIVSGEFSGDGQLIRFVVNDNGNKTYTAGTTSADFLGYFDLAELEAHNLTQSTNNGVKPVITSTVESQLEECKYSGYIAANINEAILSYGYKYISNNYIETCACKYTFPAENEHLVSNNTIDGDIVDFPILYAEANISDCEGTLCDINTDGLEAGSGEQLFFYVVENYSATDYDNDSLIALCNYISEKTANKSFAFYGYLVEEAGVITNPQSNIWCQPLALKLSSDNSITLAHLKQLYQFEQLTTVDCDYIFSTVDLWDGVPENYNENAIDFVKSNQTGQTVLYEYDFSDLAYRYTYISQGGVLAQGIVEQEVNGVAPAKSVDNYYSQYIECFGTDYATFAWADFASNVSHDVLIAYFANRLAADYATFLLKEAVKDLAENSTKKFLLGAFTELLSNIIVNEIFSIDSYEWDEIMLDAIIAGLKEVVNPQSQISQAAFDCVIGLDVQTIENLFDSEEDFYSNLTIGAIQCLIPAVVGSISNKLMGLITQNCSFTKKAYYYFKNKANFSNENTGDLLYKSLGLDEILNNENTKSLYKNVLSTENGANAMDILLDAQFNMAALSGRNFQRLKNVIDKYGVENRELLVNLFSNTNDVNRMLIFLDNIATSPNEYNNVLNSIIENSNFSNTITIHGQTMNISNYFDNSFEATSYYHKIVGDEHYFSKLTETNGILIIIEKGANGINSVLQNASKEVVESYFIESDKIEIEDEINN</sequence>
<dbReference type="EMBL" id="CP013118">
    <property type="protein sequence ID" value="ALO13868.1"/>
    <property type="molecule type" value="Genomic_DNA"/>
</dbReference>
<protein>
    <submittedName>
        <fullName evidence="1">Uncharacterized protein</fullName>
    </submittedName>
</protein>
<accession>A0A0S2HV99</accession>
<gene>
    <name evidence="1" type="ORF">L21SP5_00188</name>
</gene>
<dbReference type="KEGG" id="blq:L21SP5_00188"/>
<evidence type="ECO:0000313" key="1">
    <source>
        <dbReference type="EMBL" id="ALO13868.1"/>
    </source>
</evidence>
<evidence type="ECO:0000313" key="2">
    <source>
        <dbReference type="Proteomes" id="UP000064893"/>
    </source>
</evidence>
<dbReference type="AlphaFoldDB" id="A0A0S2HV99"/>
<organism evidence="1 2">
    <name type="scientific">Salinivirga cyanobacteriivorans</name>
    <dbReference type="NCBI Taxonomy" id="1307839"/>
    <lineage>
        <taxon>Bacteria</taxon>
        <taxon>Pseudomonadati</taxon>
        <taxon>Bacteroidota</taxon>
        <taxon>Bacteroidia</taxon>
        <taxon>Bacteroidales</taxon>
        <taxon>Salinivirgaceae</taxon>
        <taxon>Salinivirga</taxon>
    </lineage>
</organism>
<proteinExistence type="predicted"/>
<dbReference type="Proteomes" id="UP000064893">
    <property type="component" value="Chromosome"/>
</dbReference>
<keyword evidence="2" id="KW-1185">Reference proteome</keyword>
<reference evidence="1 2" key="1">
    <citation type="submission" date="2015-11" db="EMBL/GenBank/DDBJ databases">
        <title>Description and complete genome sequence of a novel strain predominating in hypersaline microbial mats and representing a new family of the Bacteriodetes phylum.</title>
        <authorList>
            <person name="Spring S."/>
            <person name="Bunk B."/>
            <person name="Sproer C."/>
            <person name="Klenk H.-P."/>
        </authorList>
    </citation>
    <scope>NUCLEOTIDE SEQUENCE [LARGE SCALE GENOMIC DNA]</scope>
    <source>
        <strain evidence="1 2">L21-Spi-D4</strain>
    </source>
</reference>